<keyword evidence="6 7" id="KW-0067">ATP-binding</keyword>
<dbReference type="AlphaFoldDB" id="A0AB39ZI39"/>
<dbReference type="InterPro" id="IPR011009">
    <property type="entry name" value="Kinase-like_dom_sf"/>
</dbReference>
<dbReference type="Proteomes" id="UP001652628">
    <property type="component" value="Chromosome 2L"/>
</dbReference>
<evidence type="ECO:0000313" key="11">
    <source>
        <dbReference type="Proteomes" id="UP001652628"/>
    </source>
</evidence>
<feature type="transmembrane region" description="Helical" evidence="9">
    <location>
        <begin position="102"/>
        <end position="123"/>
    </location>
</feature>
<evidence type="ECO:0000256" key="4">
    <source>
        <dbReference type="ARBA" id="ARBA00022741"/>
    </source>
</evidence>
<organism evidence="11 12">
    <name type="scientific">Drosophila suzukii</name>
    <name type="common">Spotted-wing drosophila fruit fly</name>
    <dbReference type="NCBI Taxonomy" id="28584"/>
    <lineage>
        <taxon>Eukaryota</taxon>
        <taxon>Metazoa</taxon>
        <taxon>Ecdysozoa</taxon>
        <taxon>Arthropoda</taxon>
        <taxon>Hexapoda</taxon>
        <taxon>Insecta</taxon>
        <taxon>Pterygota</taxon>
        <taxon>Neoptera</taxon>
        <taxon>Endopterygota</taxon>
        <taxon>Diptera</taxon>
        <taxon>Brachycera</taxon>
        <taxon>Muscomorpha</taxon>
        <taxon>Ephydroidea</taxon>
        <taxon>Drosophilidae</taxon>
        <taxon>Drosophila</taxon>
        <taxon>Sophophora</taxon>
    </lineage>
</organism>
<dbReference type="Pfam" id="PF00069">
    <property type="entry name" value="Pkinase"/>
    <property type="match status" value="1"/>
</dbReference>
<keyword evidence="9" id="KW-1133">Transmembrane helix</keyword>
<keyword evidence="9" id="KW-0812">Transmembrane</keyword>
<keyword evidence="4 7" id="KW-0547">Nucleotide-binding</keyword>
<dbReference type="GO" id="GO:0005524">
    <property type="term" value="F:ATP binding"/>
    <property type="evidence" value="ECO:0007669"/>
    <property type="project" value="UniProtKB-UniRule"/>
</dbReference>
<evidence type="ECO:0000256" key="9">
    <source>
        <dbReference type="SAM" id="Phobius"/>
    </source>
</evidence>
<evidence type="ECO:0000259" key="10">
    <source>
        <dbReference type="PROSITE" id="PS50011"/>
    </source>
</evidence>
<evidence type="ECO:0000256" key="3">
    <source>
        <dbReference type="ARBA" id="ARBA00022679"/>
    </source>
</evidence>
<feature type="domain" description="Protein kinase" evidence="10">
    <location>
        <begin position="48"/>
        <end position="335"/>
    </location>
</feature>
<protein>
    <submittedName>
        <fullName evidence="12">Glycogen synthase kinase-3 alpha-like</fullName>
    </submittedName>
</protein>
<evidence type="ECO:0000256" key="1">
    <source>
        <dbReference type="ARBA" id="ARBA00005527"/>
    </source>
</evidence>
<feature type="binding site" evidence="7">
    <location>
        <position position="77"/>
    </location>
    <ligand>
        <name>ATP</name>
        <dbReference type="ChEBI" id="CHEBI:30616"/>
    </ligand>
</feature>
<evidence type="ECO:0000256" key="2">
    <source>
        <dbReference type="ARBA" id="ARBA00022527"/>
    </source>
</evidence>
<dbReference type="InterPro" id="IPR017441">
    <property type="entry name" value="Protein_kinase_ATP_BS"/>
</dbReference>
<evidence type="ECO:0000256" key="8">
    <source>
        <dbReference type="RuleBase" id="RU000304"/>
    </source>
</evidence>
<keyword evidence="9" id="KW-0472">Membrane</keyword>
<dbReference type="SMART" id="SM00220">
    <property type="entry name" value="S_TKc"/>
    <property type="match status" value="1"/>
</dbReference>
<dbReference type="GO" id="GO:0030154">
    <property type="term" value="P:cell differentiation"/>
    <property type="evidence" value="ECO:0007669"/>
    <property type="project" value="TreeGrafter"/>
</dbReference>
<dbReference type="InterPro" id="IPR050591">
    <property type="entry name" value="GSK-3"/>
</dbReference>
<dbReference type="Gene3D" id="3.30.200.20">
    <property type="entry name" value="Phosphorylase Kinase, domain 1"/>
    <property type="match status" value="1"/>
</dbReference>
<gene>
    <name evidence="12" type="primary">LOC108014270</name>
</gene>
<dbReference type="PANTHER" id="PTHR24057">
    <property type="entry name" value="GLYCOGEN SYNTHASE KINASE-3 ALPHA"/>
    <property type="match status" value="1"/>
</dbReference>
<proteinExistence type="inferred from homology"/>
<dbReference type="GO" id="GO:0032436">
    <property type="term" value="P:positive regulation of proteasomal ubiquitin-dependent protein catabolic process"/>
    <property type="evidence" value="ECO:0007669"/>
    <property type="project" value="TreeGrafter"/>
</dbReference>
<name>A0AB39ZI39_DROSZ</name>
<keyword evidence="11" id="KW-1185">Reference proteome</keyword>
<accession>A0AB39ZI39</accession>
<dbReference type="GO" id="GO:0030424">
    <property type="term" value="C:axon"/>
    <property type="evidence" value="ECO:0007669"/>
    <property type="project" value="TreeGrafter"/>
</dbReference>
<dbReference type="GO" id="GO:0005829">
    <property type="term" value="C:cytosol"/>
    <property type="evidence" value="ECO:0007669"/>
    <property type="project" value="TreeGrafter"/>
</dbReference>
<evidence type="ECO:0000256" key="6">
    <source>
        <dbReference type="ARBA" id="ARBA00022840"/>
    </source>
</evidence>
<keyword evidence="2 8" id="KW-0723">Serine/threonine-protein kinase</keyword>
<sequence>MANKENKQKSGKHCSQRTDRIPLIIPNNSVVTAYAIGRQSSDPVLAKIDIKELIGSGAFGRVYKARLDDSEELVAVKQTIYNPKFCQRESEIMGRLMDHNNIIRLIMHSCVALGVPPMSYIMLIMEFMPMTLLDYINHHLKQLEPAEKLIYVRILSYQIFRGLGYLHSLGICHRDIKPENLLMDNQKMVLKLSDFGSAKLLVPNEPSLSYICSRLYRAPELFAKYELYGCAVDIWSAGCVLAELLKGSPLFASPKHDRKQLRFIVNLLGAEGLERAPEVLSKCGDFQRPRTSRPSWDLLLNVAVPQDLSDLLNSCLVYESSARIPPMVALGHCSYDELRIMESLGLRMPNHYPLPPLFNFTSQELGTDPKLWIMLLPLHLSQAEEEFPAVAAFEDVSEISGHADLC</sequence>
<dbReference type="PANTHER" id="PTHR24057:SF0">
    <property type="entry name" value="PROTEIN KINASE SHAGGY-RELATED"/>
    <property type="match status" value="1"/>
</dbReference>
<dbReference type="PROSITE" id="PS00108">
    <property type="entry name" value="PROTEIN_KINASE_ST"/>
    <property type="match status" value="1"/>
</dbReference>
<evidence type="ECO:0000313" key="12">
    <source>
        <dbReference type="RefSeq" id="XP_016935803.4"/>
    </source>
</evidence>
<reference evidence="12" key="1">
    <citation type="submission" date="2025-08" db="UniProtKB">
        <authorList>
            <consortium name="RefSeq"/>
        </authorList>
    </citation>
    <scope>IDENTIFICATION</scope>
</reference>
<dbReference type="InterPro" id="IPR008271">
    <property type="entry name" value="Ser/Thr_kinase_AS"/>
</dbReference>
<dbReference type="InterPro" id="IPR000719">
    <property type="entry name" value="Prot_kinase_dom"/>
</dbReference>
<keyword evidence="5" id="KW-0418">Kinase</keyword>
<dbReference type="GO" id="GO:0007165">
    <property type="term" value="P:signal transduction"/>
    <property type="evidence" value="ECO:0007669"/>
    <property type="project" value="TreeGrafter"/>
</dbReference>
<dbReference type="SUPFAM" id="SSF56112">
    <property type="entry name" value="Protein kinase-like (PK-like)"/>
    <property type="match status" value="1"/>
</dbReference>
<dbReference type="Gene3D" id="1.10.510.10">
    <property type="entry name" value="Transferase(Phosphotransferase) domain 1"/>
    <property type="match status" value="1"/>
</dbReference>
<dbReference type="GO" id="GO:0005634">
    <property type="term" value="C:nucleus"/>
    <property type="evidence" value="ECO:0007669"/>
    <property type="project" value="TreeGrafter"/>
</dbReference>
<dbReference type="GeneID" id="108014270"/>
<keyword evidence="3" id="KW-0808">Transferase</keyword>
<dbReference type="PROSITE" id="PS00107">
    <property type="entry name" value="PROTEIN_KINASE_ATP"/>
    <property type="match status" value="1"/>
</dbReference>
<dbReference type="RefSeq" id="XP_016935803.4">
    <property type="nucleotide sequence ID" value="XM_017080314.4"/>
</dbReference>
<dbReference type="InterPro" id="IPR039192">
    <property type="entry name" value="STKc_GSK3"/>
</dbReference>
<comment type="similarity">
    <text evidence="1">Belongs to the protein kinase superfamily. CMGC Ser/Thr protein kinase family. GSK-3 subfamily.</text>
</comment>
<dbReference type="GO" id="GO:0090090">
    <property type="term" value="P:negative regulation of canonical Wnt signaling pathway"/>
    <property type="evidence" value="ECO:0007669"/>
    <property type="project" value="TreeGrafter"/>
</dbReference>
<evidence type="ECO:0000256" key="5">
    <source>
        <dbReference type="ARBA" id="ARBA00022777"/>
    </source>
</evidence>
<dbReference type="PROSITE" id="PS50011">
    <property type="entry name" value="PROTEIN_KINASE_DOM"/>
    <property type="match status" value="1"/>
</dbReference>
<dbReference type="GO" id="GO:0070507">
    <property type="term" value="P:regulation of microtubule cytoskeleton organization"/>
    <property type="evidence" value="ECO:0007669"/>
    <property type="project" value="TreeGrafter"/>
</dbReference>
<dbReference type="GO" id="GO:0004674">
    <property type="term" value="F:protein serine/threonine kinase activity"/>
    <property type="evidence" value="ECO:0007669"/>
    <property type="project" value="UniProtKB-KW"/>
</dbReference>
<dbReference type="CDD" id="cd14137">
    <property type="entry name" value="STKc_GSK3"/>
    <property type="match status" value="1"/>
</dbReference>
<evidence type="ECO:0000256" key="7">
    <source>
        <dbReference type="PROSITE-ProRule" id="PRU10141"/>
    </source>
</evidence>